<accession>A0A4Q4SZB1</accession>
<dbReference type="OrthoDB" id="4678820at2759"/>
<keyword evidence="2" id="KW-1185">Reference proteome</keyword>
<reference evidence="1 2" key="1">
    <citation type="submission" date="2018-06" db="EMBL/GenBank/DDBJ databases">
        <title>Complete Genomes of Monosporascus.</title>
        <authorList>
            <person name="Robinson A.J."/>
            <person name="Natvig D.O."/>
        </authorList>
    </citation>
    <scope>NUCLEOTIDE SEQUENCE [LARGE SCALE GENOMIC DNA]</scope>
    <source>
        <strain evidence="1 2">CBS 110550</strain>
    </source>
</reference>
<evidence type="ECO:0000313" key="2">
    <source>
        <dbReference type="Proteomes" id="UP000293360"/>
    </source>
</evidence>
<gene>
    <name evidence="1" type="ORF">DL764_007718</name>
</gene>
<comment type="caution">
    <text evidence="1">The sequence shown here is derived from an EMBL/GenBank/DDBJ whole genome shotgun (WGS) entry which is preliminary data.</text>
</comment>
<evidence type="ECO:0000313" key="1">
    <source>
        <dbReference type="EMBL" id="RYO95233.1"/>
    </source>
</evidence>
<organism evidence="1 2">
    <name type="scientific">Monosporascus ibericus</name>
    <dbReference type="NCBI Taxonomy" id="155417"/>
    <lineage>
        <taxon>Eukaryota</taxon>
        <taxon>Fungi</taxon>
        <taxon>Dikarya</taxon>
        <taxon>Ascomycota</taxon>
        <taxon>Pezizomycotina</taxon>
        <taxon>Sordariomycetes</taxon>
        <taxon>Xylariomycetidae</taxon>
        <taxon>Xylariales</taxon>
        <taxon>Xylariales incertae sedis</taxon>
        <taxon>Monosporascus</taxon>
    </lineage>
</organism>
<dbReference type="AlphaFoldDB" id="A0A4Q4SZB1"/>
<dbReference type="Proteomes" id="UP000293360">
    <property type="component" value="Unassembled WGS sequence"/>
</dbReference>
<protein>
    <submittedName>
        <fullName evidence="1">Uncharacterized protein</fullName>
    </submittedName>
</protein>
<name>A0A4Q4SZB1_9PEZI</name>
<dbReference type="EMBL" id="QJNU01000554">
    <property type="protein sequence ID" value="RYO95233.1"/>
    <property type="molecule type" value="Genomic_DNA"/>
</dbReference>
<proteinExistence type="predicted"/>
<sequence>MPQDKTHVRDVLIEWQAYFNPVDIMAYGDPEFRLDETKTLMKQVIKKLATRDADSSGTEAKQNQGRFLCDVLLAFEKDMKKMKIMGQAMSAKGDDFVRVAPYNVDGMEFYMPRDEEGTDADDGALTFMRSTMVALAKLYVAWKQVTPAPGSGQSEQVERARKVLCPGCT</sequence>